<dbReference type="EMBL" id="CAJNDS010000852">
    <property type="protein sequence ID" value="CAE7237543.1"/>
    <property type="molecule type" value="Genomic_DNA"/>
</dbReference>
<dbReference type="PROSITE" id="PS50053">
    <property type="entry name" value="UBIQUITIN_2"/>
    <property type="match status" value="1"/>
</dbReference>
<dbReference type="AlphaFoldDB" id="A0A812L8F1"/>
<feature type="domain" description="Ubiquitin-like" evidence="1">
    <location>
        <begin position="17"/>
        <end position="96"/>
    </location>
</feature>
<organism evidence="2 3">
    <name type="scientific">Symbiodinium natans</name>
    <dbReference type="NCBI Taxonomy" id="878477"/>
    <lineage>
        <taxon>Eukaryota</taxon>
        <taxon>Sar</taxon>
        <taxon>Alveolata</taxon>
        <taxon>Dinophyceae</taxon>
        <taxon>Suessiales</taxon>
        <taxon>Symbiodiniaceae</taxon>
        <taxon>Symbiodinium</taxon>
    </lineage>
</organism>
<proteinExistence type="predicted"/>
<evidence type="ECO:0000259" key="1">
    <source>
        <dbReference type="PROSITE" id="PS50053"/>
    </source>
</evidence>
<protein>
    <recommendedName>
        <fullName evidence="1">Ubiquitin-like domain-containing protein</fullName>
    </recommendedName>
</protein>
<dbReference type="InterPro" id="IPR029071">
    <property type="entry name" value="Ubiquitin-like_domsf"/>
</dbReference>
<accession>A0A812L8F1</accession>
<sequence>MMKVQASNADRLHDHLHAITIHILQPSGNSFPCQITLGHTVQEVKESIKRILKFSPGHVLKLIHGKRELTDSLKTAKDCGLAHGDTVSMIIYKPNTYAAHLATLNEHKDERGGACWKEEVAYPGFFSRSRPVLPAPFSPEDDV</sequence>
<dbReference type="Gene3D" id="3.10.20.90">
    <property type="entry name" value="Phosphatidylinositol 3-kinase Catalytic Subunit, Chain A, domain 1"/>
    <property type="match status" value="1"/>
</dbReference>
<name>A0A812L8F1_9DINO</name>
<dbReference type="Pfam" id="PF00240">
    <property type="entry name" value="ubiquitin"/>
    <property type="match status" value="1"/>
</dbReference>
<dbReference type="Proteomes" id="UP000604046">
    <property type="component" value="Unassembled WGS sequence"/>
</dbReference>
<comment type="caution">
    <text evidence="2">The sequence shown here is derived from an EMBL/GenBank/DDBJ whole genome shotgun (WGS) entry which is preliminary data.</text>
</comment>
<dbReference type="SUPFAM" id="SSF54236">
    <property type="entry name" value="Ubiquitin-like"/>
    <property type="match status" value="1"/>
</dbReference>
<reference evidence="2" key="1">
    <citation type="submission" date="2021-02" db="EMBL/GenBank/DDBJ databases">
        <authorList>
            <person name="Dougan E. K."/>
            <person name="Rhodes N."/>
            <person name="Thang M."/>
            <person name="Chan C."/>
        </authorList>
    </citation>
    <scope>NUCLEOTIDE SEQUENCE</scope>
</reference>
<evidence type="ECO:0000313" key="3">
    <source>
        <dbReference type="Proteomes" id="UP000604046"/>
    </source>
</evidence>
<dbReference type="CDD" id="cd17039">
    <property type="entry name" value="Ubl_ubiquitin_like"/>
    <property type="match status" value="1"/>
</dbReference>
<dbReference type="InterPro" id="IPR000626">
    <property type="entry name" value="Ubiquitin-like_dom"/>
</dbReference>
<dbReference type="OrthoDB" id="438131at2759"/>
<keyword evidence="3" id="KW-1185">Reference proteome</keyword>
<gene>
    <name evidence="2" type="ORF">SNAT2548_LOCUS10341</name>
</gene>
<evidence type="ECO:0000313" key="2">
    <source>
        <dbReference type="EMBL" id="CAE7237543.1"/>
    </source>
</evidence>